<name>A0AC61L5I2_9EURY</name>
<sequence>MQAKQAIIQSVVDIAECIHASAILLPDSYTSERIGIETEIPVMVMPRQASDLLYRIIPNHVEKEEAVLHARIQGIAVAGYLKGAISGVVVGVIDGPSFDSIIVYDPRESYAVKSLQEREGLVNSDAFRAVMELALELALEGREGRHIGTAFVIGAAENVLRASHQLLLNPFKGHDQHDLIITDHGNWETFKEFAQLDGVFVISGEGVACASGRYLDVDARSVRIQQGLGGRHAASAAITAETDAVAVVVSESGVIRVYQGGEQIIEIEPGGMGWMMLP</sequence>
<gene>
    <name evidence="1" type="ORF">C4B59_02190</name>
</gene>
<comment type="caution">
    <text evidence="1">The sequence shown here is derived from an EMBL/GenBank/DDBJ whole genome shotgun (WGS) entry which is preliminary data.</text>
</comment>
<evidence type="ECO:0000313" key="2">
    <source>
        <dbReference type="Proteomes" id="UP000248329"/>
    </source>
</evidence>
<reference evidence="1" key="1">
    <citation type="submission" date="2018-01" db="EMBL/GenBank/DDBJ databases">
        <authorList>
            <person name="Krukenberg V."/>
        </authorList>
    </citation>
    <scope>NUCLEOTIDE SEQUENCE</scope>
    <source>
        <strain evidence="1">E20ANME2</strain>
    </source>
</reference>
<dbReference type="EMBL" id="PQXF01000003">
    <property type="protein sequence ID" value="PXF61688.1"/>
    <property type="molecule type" value="Genomic_DNA"/>
</dbReference>
<evidence type="ECO:0000313" key="1">
    <source>
        <dbReference type="EMBL" id="PXF61688.1"/>
    </source>
</evidence>
<organism evidence="1 2">
    <name type="scientific">Candidatus Methanogaster sp</name>
    <dbReference type="NCBI Taxonomy" id="3386292"/>
    <lineage>
        <taxon>Archaea</taxon>
        <taxon>Methanobacteriati</taxon>
        <taxon>Methanobacteriota</taxon>
        <taxon>Stenosarchaea group</taxon>
        <taxon>Methanomicrobia</taxon>
        <taxon>Methanosarcinales</taxon>
        <taxon>ANME-2 cluster</taxon>
        <taxon>Candidatus Methanogasteraceae</taxon>
        <taxon>Candidatus Methanogaster</taxon>
    </lineage>
</organism>
<proteinExistence type="predicted"/>
<protein>
    <submittedName>
        <fullName evidence="1">Uncharacterized protein</fullName>
    </submittedName>
</protein>
<dbReference type="Proteomes" id="UP000248329">
    <property type="component" value="Unassembled WGS sequence"/>
</dbReference>
<accession>A0AC61L5I2</accession>